<evidence type="ECO:0000313" key="3">
    <source>
        <dbReference type="Proteomes" id="UP000050827"/>
    </source>
</evidence>
<feature type="transmembrane region" description="Helical" evidence="1">
    <location>
        <begin position="87"/>
        <end position="104"/>
    </location>
</feature>
<feature type="transmembrane region" description="Helical" evidence="1">
    <location>
        <begin position="62"/>
        <end position="81"/>
    </location>
</feature>
<name>A0A0Q1H9N1_9FLAO</name>
<evidence type="ECO:0000256" key="1">
    <source>
        <dbReference type="SAM" id="Phobius"/>
    </source>
</evidence>
<dbReference type="STRING" id="346185.AAY42_11315"/>
<keyword evidence="3" id="KW-1185">Reference proteome</keyword>
<accession>A0A0Q1H9N1</accession>
<dbReference type="EMBL" id="LCTZ01000002">
    <property type="protein sequence ID" value="KQC30393.1"/>
    <property type="molecule type" value="Genomic_DNA"/>
</dbReference>
<keyword evidence="1" id="KW-1133">Transmembrane helix</keyword>
<proteinExistence type="predicted"/>
<keyword evidence="1" id="KW-0472">Membrane</keyword>
<protein>
    <recommendedName>
        <fullName evidence="4">DUF3325 domain-containing protein</fullName>
    </recommendedName>
</protein>
<feature type="transmembrane region" description="Helical" evidence="1">
    <location>
        <begin position="36"/>
        <end position="55"/>
    </location>
</feature>
<sequence>MGIVLIFLGCFLLYVKSKHFPEQLNSIKKEANERPLVTRLITYLLFISSAILLSFQLGLATGLLTFLITLLLSLCLTIMLLPLHKKYAYFLAILSLIVIVIENIL</sequence>
<evidence type="ECO:0008006" key="4">
    <source>
        <dbReference type="Google" id="ProtNLM"/>
    </source>
</evidence>
<dbReference type="AlphaFoldDB" id="A0A0Q1H9N1"/>
<comment type="caution">
    <text evidence="2">The sequence shown here is derived from an EMBL/GenBank/DDBJ whole genome shotgun (WGS) entry which is preliminary data.</text>
</comment>
<evidence type="ECO:0000313" key="2">
    <source>
        <dbReference type="EMBL" id="KQC30393.1"/>
    </source>
</evidence>
<keyword evidence="1" id="KW-0812">Transmembrane</keyword>
<organism evidence="2 3">
    <name type="scientific">Flagellimonas eckloniae</name>
    <dbReference type="NCBI Taxonomy" id="346185"/>
    <lineage>
        <taxon>Bacteria</taxon>
        <taxon>Pseudomonadati</taxon>
        <taxon>Bacteroidota</taxon>
        <taxon>Flavobacteriia</taxon>
        <taxon>Flavobacteriales</taxon>
        <taxon>Flavobacteriaceae</taxon>
        <taxon>Flagellimonas</taxon>
    </lineage>
</organism>
<reference evidence="2 3" key="1">
    <citation type="submission" date="2015-04" db="EMBL/GenBank/DDBJ databases">
        <title>Complete genome of flavobacterium.</title>
        <authorList>
            <person name="Kwon Y.M."/>
            <person name="Kim S.-J."/>
        </authorList>
    </citation>
    <scope>NUCLEOTIDE SEQUENCE [LARGE SCALE GENOMIC DNA]</scope>
    <source>
        <strain evidence="2 3">DK169</strain>
    </source>
</reference>
<dbReference type="Proteomes" id="UP000050827">
    <property type="component" value="Unassembled WGS sequence"/>
</dbReference>
<gene>
    <name evidence="2" type="ORF">AAY42_11315</name>
</gene>